<dbReference type="InterPro" id="IPR051257">
    <property type="entry name" value="Diverse_CBS-Domain"/>
</dbReference>
<name>A0A2H1EH33_9ARCH</name>
<reference evidence="5" key="1">
    <citation type="submission" date="2016-12" db="EMBL/GenBank/DDBJ databases">
        <authorList>
            <person name="Herbold C."/>
        </authorList>
    </citation>
    <scope>NUCLEOTIDE SEQUENCE [LARGE SCALE GENOMIC DNA]</scope>
</reference>
<dbReference type="SMART" id="SM00116">
    <property type="entry name" value="CBS"/>
    <property type="match status" value="4"/>
</dbReference>
<proteinExistence type="predicted"/>
<dbReference type="EMBL" id="FRFC01000003">
    <property type="protein sequence ID" value="SHO44779.1"/>
    <property type="molecule type" value="Genomic_DNA"/>
</dbReference>
<dbReference type="Proteomes" id="UP000232412">
    <property type="component" value="Unassembled WGS sequence"/>
</dbReference>
<evidence type="ECO:0000256" key="2">
    <source>
        <dbReference type="PROSITE-ProRule" id="PRU00703"/>
    </source>
</evidence>
<dbReference type="InterPro" id="IPR046342">
    <property type="entry name" value="CBS_dom_sf"/>
</dbReference>
<sequence length="288" mass="32197">MLLKLKNSDIHQIMKRAVVTSPKTSLLDARSMLLRHRIGRLVVTENEKPVGIITEKDLVRSIYRMDNKSIENMQVNDAMTKKLVTVTEDATMYDCARLMLNHKISSIIVLKKDSSLFGIITKTDMVSVFLTQAAESISVSKVMTKPVITVKTADSLLYVESVLMKNKISRVVVSRNRKPVGIITHRDFIPAKIPLWLRQSGDPKEIENYQMAEKPHEFKSNQLSYLGTFIAADIMTPNPITVDVKEDVSEASLLMIRHGISGLPVVQKSLLVGIITKTDIVKAISLGN</sequence>
<accession>A0A2H1EH33</accession>
<protein>
    <submittedName>
        <fullName evidence="4">Putative Inosine-5'-monophosphate dehydrogenase related protein II</fullName>
    </submittedName>
</protein>
<evidence type="ECO:0000313" key="4">
    <source>
        <dbReference type="EMBL" id="SHO44779.1"/>
    </source>
</evidence>
<dbReference type="PROSITE" id="PS51371">
    <property type="entry name" value="CBS"/>
    <property type="match status" value="4"/>
</dbReference>
<evidence type="ECO:0000313" key="5">
    <source>
        <dbReference type="Proteomes" id="UP000232412"/>
    </source>
</evidence>
<keyword evidence="1 2" id="KW-0129">CBS domain</keyword>
<dbReference type="Gene3D" id="3.10.580.10">
    <property type="entry name" value="CBS-domain"/>
    <property type="match status" value="2"/>
</dbReference>
<feature type="domain" description="CBS" evidence="3">
    <location>
        <begin position="13"/>
        <end position="69"/>
    </location>
</feature>
<feature type="domain" description="CBS" evidence="3">
    <location>
        <begin position="79"/>
        <end position="135"/>
    </location>
</feature>
<dbReference type="SUPFAM" id="SSF54631">
    <property type="entry name" value="CBS-domain pair"/>
    <property type="match status" value="3"/>
</dbReference>
<keyword evidence="5" id="KW-1185">Reference proteome</keyword>
<dbReference type="InterPro" id="IPR000644">
    <property type="entry name" value="CBS_dom"/>
</dbReference>
<organism evidence="4 5">
    <name type="scientific">Nitrosotalea sinensis</name>
    <dbReference type="NCBI Taxonomy" id="1499975"/>
    <lineage>
        <taxon>Archaea</taxon>
        <taxon>Nitrososphaerota</taxon>
        <taxon>Nitrososphaeria</taxon>
        <taxon>Nitrosotaleales</taxon>
        <taxon>Nitrosotaleaceae</taxon>
        <taxon>Nitrosotalea</taxon>
    </lineage>
</organism>
<dbReference type="AlphaFoldDB" id="A0A2H1EH33"/>
<gene>
    <name evidence="4" type="ORF">NSIN_20436</name>
</gene>
<feature type="domain" description="CBS" evidence="3">
    <location>
        <begin position="143"/>
        <end position="203"/>
    </location>
</feature>
<dbReference type="PANTHER" id="PTHR43080:SF2">
    <property type="entry name" value="CBS DOMAIN-CONTAINING PROTEIN"/>
    <property type="match status" value="1"/>
</dbReference>
<evidence type="ECO:0000256" key="1">
    <source>
        <dbReference type="ARBA" id="ARBA00023122"/>
    </source>
</evidence>
<evidence type="ECO:0000259" key="3">
    <source>
        <dbReference type="PROSITE" id="PS51371"/>
    </source>
</evidence>
<dbReference type="Pfam" id="PF00571">
    <property type="entry name" value="CBS"/>
    <property type="match status" value="4"/>
</dbReference>
<feature type="domain" description="CBS" evidence="3">
    <location>
        <begin position="235"/>
        <end position="288"/>
    </location>
</feature>
<dbReference type="PANTHER" id="PTHR43080">
    <property type="entry name" value="CBS DOMAIN-CONTAINING PROTEIN CBSX3, MITOCHONDRIAL"/>
    <property type="match status" value="1"/>
</dbReference>